<feature type="region of interest" description="Disordered" evidence="1">
    <location>
        <begin position="167"/>
        <end position="197"/>
    </location>
</feature>
<accession>A0A366EVJ9</accession>
<dbReference type="InterPro" id="IPR019198">
    <property type="entry name" value="Beta_propeller_containing"/>
</dbReference>
<organism evidence="2 3">
    <name type="scientific">Rossellomorea aquimaris</name>
    <dbReference type="NCBI Taxonomy" id="189382"/>
    <lineage>
        <taxon>Bacteria</taxon>
        <taxon>Bacillati</taxon>
        <taxon>Bacillota</taxon>
        <taxon>Bacilli</taxon>
        <taxon>Bacillales</taxon>
        <taxon>Bacillaceae</taxon>
        <taxon>Rossellomorea</taxon>
    </lineage>
</organism>
<protein>
    <submittedName>
        <fullName evidence="2">Putative secreted protein with C-terminal beta-propeller domain</fullName>
    </submittedName>
</protein>
<dbReference type="Proteomes" id="UP000252118">
    <property type="component" value="Unassembled WGS sequence"/>
</dbReference>
<dbReference type="EMBL" id="QNRJ01000003">
    <property type="protein sequence ID" value="RBP05956.1"/>
    <property type="molecule type" value="Genomic_DNA"/>
</dbReference>
<evidence type="ECO:0000313" key="3">
    <source>
        <dbReference type="Proteomes" id="UP000252118"/>
    </source>
</evidence>
<dbReference type="RefSeq" id="WP_113968543.1">
    <property type="nucleotide sequence ID" value="NZ_QNRJ01000003.1"/>
</dbReference>
<dbReference type="Pfam" id="PF09826">
    <property type="entry name" value="Beta_propel"/>
    <property type="match status" value="1"/>
</dbReference>
<dbReference type="OrthoDB" id="9778998at2"/>
<reference evidence="2 3" key="1">
    <citation type="submission" date="2018-06" db="EMBL/GenBank/DDBJ databases">
        <title>Freshwater and sediment microbial communities from various areas in North America, analyzing microbe dynamics in response to fracking.</title>
        <authorList>
            <person name="Lamendella R."/>
        </authorList>
    </citation>
    <scope>NUCLEOTIDE SEQUENCE [LARGE SCALE GENOMIC DNA]</scope>
    <source>
        <strain evidence="2 3">97B</strain>
    </source>
</reference>
<dbReference type="AlphaFoldDB" id="A0A366EVJ9"/>
<gene>
    <name evidence="2" type="ORF">DET59_10382</name>
</gene>
<comment type="caution">
    <text evidence="2">The sequence shown here is derived from an EMBL/GenBank/DDBJ whole genome shotgun (WGS) entry which is preliminary data.</text>
</comment>
<proteinExistence type="predicted"/>
<name>A0A366EVJ9_9BACI</name>
<sequence>MSKKSYLLIIAGIVLLVALGTFAYSQRPVVMAEGKMDGDLLVMENNSWNLQFSAALKKETVTPQNIYVEDSNGERINVSFKLNENRKTLQIQAPSGGYPSDPHQYTLHISPKVKTKWGFSYNGDTEIPFSVTSKLPRIQSKEELTNYFKQILKKNKEDTEFSLFGREGTMESESSEDSAAGESSQSGSNFSETNNQVKGVDEGDIVKTDGSYIYQLTDRRLLITKANPVKEMKVVSSTSYKENMQPHHLFLQKDKLLVIGNSWAPAHFQEDKQKSIASTMPVDGTTVALLYDISDKEKPSLLRHVELEGQYVTSRKIDSTVYFISNLYPNYWTIEQGQNPDLRPRVKDSLTGDEMTPLPIQDIKYFPQSQSPNYTLLTAMNMEDPKASLNIQSYLGSGDKVYMSKNNLYVAVEKYNEDDMNGWTSSNTEIYKFSVRDGNIAYSSSGNVEGRVLNQFSMDEHEGYFRIATTKGEVWNSDSPSSNALYILDENMKNVGEVTDLARGEQIYSVRFMGDKAYMVTFKEVDPLFVIDTADPKAPKVLGELKIPGFSTYLHPIDEHHLIGFGFDTKVVDDNKATNEEPRIVRRGMKVSLFDITDFQHPKETDTEIIGGTGTHSYLLEDHKALLHEPSRNLYGFPISVYHEKEGSRHELDFDYQGALLYEITPEKGIVLKSQLTDEENKNKEDYEQWEDQIQRLLYIDNQLYTVSHKKVTAYSLDDFIEENAIDLP</sequence>
<feature type="compositionally biased region" description="Low complexity" evidence="1">
    <location>
        <begin position="177"/>
        <end position="188"/>
    </location>
</feature>
<evidence type="ECO:0000313" key="2">
    <source>
        <dbReference type="EMBL" id="RBP05956.1"/>
    </source>
</evidence>
<evidence type="ECO:0000256" key="1">
    <source>
        <dbReference type="SAM" id="MobiDB-lite"/>
    </source>
</evidence>